<keyword evidence="2" id="KW-1185">Reference proteome</keyword>
<evidence type="ECO:0000313" key="1">
    <source>
        <dbReference type="EMBL" id="TWU22433.1"/>
    </source>
</evidence>
<evidence type="ECO:0008006" key="3">
    <source>
        <dbReference type="Google" id="ProtNLM"/>
    </source>
</evidence>
<dbReference type="InterPro" id="IPR025516">
    <property type="entry name" value="DUF4404"/>
</dbReference>
<reference evidence="1 2" key="1">
    <citation type="submission" date="2019-02" db="EMBL/GenBank/DDBJ databases">
        <title>Deep-cultivation of Planctomycetes and their phenomic and genomic characterization uncovers novel biology.</title>
        <authorList>
            <person name="Wiegand S."/>
            <person name="Jogler M."/>
            <person name="Boedeker C."/>
            <person name="Pinto D."/>
            <person name="Vollmers J."/>
            <person name="Rivas-Marin E."/>
            <person name="Kohn T."/>
            <person name="Peeters S.H."/>
            <person name="Heuer A."/>
            <person name="Rast P."/>
            <person name="Oberbeckmann S."/>
            <person name="Bunk B."/>
            <person name="Jeske O."/>
            <person name="Meyerdierks A."/>
            <person name="Storesund J.E."/>
            <person name="Kallscheuer N."/>
            <person name="Luecker S."/>
            <person name="Lage O.M."/>
            <person name="Pohl T."/>
            <person name="Merkel B.J."/>
            <person name="Hornburger P."/>
            <person name="Mueller R.-W."/>
            <person name="Bruemmer F."/>
            <person name="Labrenz M."/>
            <person name="Spormann A.M."/>
            <person name="Op Den Camp H."/>
            <person name="Overmann J."/>
            <person name="Amann R."/>
            <person name="Jetten M.S.M."/>
            <person name="Mascher T."/>
            <person name="Medema M.H."/>
            <person name="Devos D.P."/>
            <person name="Kaster A.-K."/>
            <person name="Ovreas L."/>
            <person name="Rohde M."/>
            <person name="Galperin M.Y."/>
            <person name="Jogler C."/>
        </authorList>
    </citation>
    <scope>NUCLEOTIDE SEQUENCE [LARGE SCALE GENOMIC DNA]</scope>
    <source>
        <strain evidence="1 2">Pla52o</strain>
    </source>
</reference>
<dbReference type="Pfam" id="PF14357">
    <property type="entry name" value="DUF4404"/>
    <property type="match status" value="1"/>
</dbReference>
<gene>
    <name evidence="1" type="ORF">Pla52o_34890</name>
</gene>
<dbReference type="OrthoDB" id="281328at2"/>
<dbReference type="Proteomes" id="UP000316304">
    <property type="component" value="Unassembled WGS sequence"/>
</dbReference>
<dbReference type="AlphaFoldDB" id="A0A5C6CCB2"/>
<dbReference type="RefSeq" id="WP_146595599.1">
    <property type="nucleotide sequence ID" value="NZ_SJPT01000005.1"/>
</dbReference>
<sequence>MTRDDLLAALQIVHQELEQANDLDDADVSRLRQTMSEIQEVLDKSGEETGSFSDQINESARRFEESHPVLTNTLGRIADMLQQMGI</sequence>
<protein>
    <recommendedName>
        <fullName evidence="3">DUF4404 domain-containing protein</fullName>
    </recommendedName>
</protein>
<name>A0A5C6CCB2_9BACT</name>
<accession>A0A5C6CCB2</accession>
<organism evidence="1 2">
    <name type="scientific">Novipirellula galeiformis</name>
    <dbReference type="NCBI Taxonomy" id="2528004"/>
    <lineage>
        <taxon>Bacteria</taxon>
        <taxon>Pseudomonadati</taxon>
        <taxon>Planctomycetota</taxon>
        <taxon>Planctomycetia</taxon>
        <taxon>Pirellulales</taxon>
        <taxon>Pirellulaceae</taxon>
        <taxon>Novipirellula</taxon>
    </lineage>
</organism>
<evidence type="ECO:0000313" key="2">
    <source>
        <dbReference type="Proteomes" id="UP000316304"/>
    </source>
</evidence>
<comment type="caution">
    <text evidence="1">The sequence shown here is derived from an EMBL/GenBank/DDBJ whole genome shotgun (WGS) entry which is preliminary data.</text>
</comment>
<proteinExistence type="predicted"/>
<dbReference type="EMBL" id="SJPT01000005">
    <property type="protein sequence ID" value="TWU22433.1"/>
    <property type="molecule type" value="Genomic_DNA"/>
</dbReference>